<organism evidence="3 4">
    <name type="scientific">Galliscardovia ingluviei</name>
    <dbReference type="NCBI Taxonomy" id="1769422"/>
    <lineage>
        <taxon>Bacteria</taxon>
        <taxon>Bacillati</taxon>
        <taxon>Actinomycetota</taxon>
        <taxon>Actinomycetes</taxon>
        <taxon>Bifidobacteriales</taxon>
        <taxon>Bifidobacteriaceae</taxon>
        <taxon>Galliscardovia</taxon>
    </lineage>
</organism>
<gene>
    <name evidence="3" type="primary">iscU</name>
    <name evidence="3" type="ORF">GCM10007377_06470</name>
</gene>
<keyword evidence="4" id="KW-1185">Reference proteome</keyword>
<dbReference type="CDD" id="cd06664">
    <property type="entry name" value="IscU_like"/>
    <property type="match status" value="1"/>
</dbReference>
<feature type="region of interest" description="Disordered" evidence="1">
    <location>
        <begin position="31"/>
        <end position="59"/>
    </location>
</feature>
<feature type="compositionally biased region" description="Polar residues" evidence="1">
    <location>
        <begin position="45"/>
        <end position="59"/>
    </location>
</feature>
<dbReference type="GO" id="GO:0051536">
    <property type="term" value="F:iron-sulfur cluster binding"/>
    <property type="evidence" value="ECO:0007669"/>
    <property type="project" value="InterPro"/>
</dbReference>
<sequence length="206" mass="21927">MASFGFATGNELEQMYQEVILEASKQAHGKQSFLSQSDAGAAPSENGTQSASQDGNTANTIGALASGLSQVHAQHEGCEIGQSHQFNPTCGDEVTVRVELREMHDGSSPVIEQVVWDGQGCSISQASLSIMVDLIVGKSVDEAMALFRDFHALMNSRGAGIDDAAAERLDDAIVFQGVSKYPMRIKCALLGWEGFKDSAAQAMTRL</sequence>
<dbReference type="Gene3D" id="3.90.1010.10">
    <property type="match status" value="1"/>
</dbReference>
<evidence type="ECO:0000313" key="3">
    <source>
        <dbReference type="EMBL" id="GGI13540.1"/>
    </source>
</evidence>
<evidence type="ECO:0000313" key="4">
    <source>
        <dbReference type="Proteomes" id="UP000619536"/>
    </source>
</evidence>
<dbReference type="GO" id="GO:0005506">
    <property type="term" value="F:iron ion binding"/>
    <property type="evidence" value="ECO:0007669"/>
    <property type="project" value="InterPro"/>
</dbReference>
<dbReference type="GO" id="GO:0016226">
    <property type="term" value="P:iron-sulfur cluster assembly"/>
    <property type="evidence" value="ECO:0007669"/>
    <property type="project" value="InterPro"/>
</dbReference>
<dbReference type="RefSeq" id="WP_188354779.1">
    <property type="nucleotide sequence ID" value="NZ_BMDH01000001.1"/>
</dbReference>
<reference evidence="3" key="2">
    <citation type="submission" date="2020-09" db="EMBL/GenBank/DDBJ databases">
        <authorList>
            <person name="Sun Q."/>
            <person name="Sedlacek I."/>
        </authorList>
    </citation>
    <scope>NUCLEOTIDE SEQUENCE</scope>
    <source>
        <strain evidence="3">CCM 8606</strain>
    </source>
</reference>
<evidence type="ECO:0000256" key="1">
    <source>
        <dbReference type="SAM" id="MobiDB-lite"/>
    </source>
</evidence>
<evidence type="ECO:0000259" key="2">
    <source>
        <dbReference type="Pfam" id="PF01592"/>
    </source>
</evidence>
<reference evidence="3" key="1">
    <citation type="journal article" date="2014" name="Int. J. Syst. Evol. Microbiol.">
        <title>Complete genome sequence of Corynebacterium casei LMG S-19264T (=DSM 44701T), isolated from a smear-ripened cheese.</title>
        <authorList>
            <consortium name="US DOE Joint Genome Institute (JGI-PGF)"/>
            <person name="Walter F."/>
            <person name="Albersmeier A."/>
            <person name="Kalinowski J."/>
            <person name="Ruckert C."/>
        </authorList>
    </citation>
    <scope>NUCLEOTIDE SEQUENCE</scope>
    <source>
        <strain evidence="3">CCM 8606</strain>
    </source>
</reference>
<dbReference type="AlphaFoldDB" id="A0A8J3AGR6"/>
<proteinExistence type="predicted"/>
<comment type="caution">
    <text evidence="3">The sequence shown here is derived from an EMBL/GenBank/DDBJ whole genome shotgun (WGS) entry which is preliminary data.</text>
</comment>
<dbReference type="Proteomes" id="UP000619536">
    <property type="component" value="Unassembled WGS sequence"/>
</dbReference>
<name>A0A8J3AGR6_9BIFI</name>
<accession>A0A8J3AGR6</accession>
<dbReference type="InterPro" id="IPR002871">
    <property type="entry name" value="NIF_FeS_clus_asmbl_NifU_N"/>
</dbReference>
<dbReference type="SUPFAM" id="SSF82649">
    <property type="entry name" value="SufE/NifU"/>
    <property type="match status" value="1"/>
</dbReference>
<dbReference type="NCBIfam" id="TIGR01994">
    <property type="entry name" value="SUF_scaf_2"/>
    <property type="match status" value="1"/>
</dbReference>
<dbReference type="Pfam" id="PF01592">
    <property type="entry name" value="NifU_N"/>
    <property type="match status" value="1"/>
</dbReference>
<dbReference type="EMBL" id="BMDH01000001">
    <property type="protein sequence ID" value="GGI13540.1"/>
    <property type="molecule type" value="Genomic_DNA"/>
</dbReference>
<protein>
    <submittedName>
        <fullName evidence="3">Iron-sulfur cluster assembly scaffold protein</fullName>
    </submittedName>
</protein>
<feature type="domain" description="NIF system FeS cluster assembly NifU N-terminal" evidence="2">
    <location>
        <begin position="81"/>
        <end position="187"/>
    </location>
</feature>